<dbReference type="GO" id="GO:0003723">
    <property type="term" value="F:RNA binding"/>
    <property type="evidence" value="ECO:0007669"/>
    <property type="project" value="UniProtKB-UniRule"/>
</dbReference>
<dbReference type="AlphaFoldDB" id="A0A6V8Q7E5"/>
<dbReference type="EMBL" id="BLRZ01000026">
    <property type="protein sequence ID" value="GFP29820.1"/>
    <property type="molecule type" value="Genomic_DNA"/>
</dbReference>
<reference evidence="5 6" key="1">
    <citation type="journal article" date="2020" name="Front. Microbiol.">
        <title>Single-cell genomics of novel Actinobacteria with the Wood-Ljungdahl pathway discovered in a serpentinizing system.</title>
        <authorList>
            <person name="Merino N."/>
            <person name="Kawai M."/>
            <person name="Boyd E.S."/>
            <person name="Colman D.R."/>
            <person name="McGlynn S.E."/>
            <person name="Nealson K.H."/>
            <person name="Kurokawa K."/>
            <person name="Hongoh Y."/>
        </authorList>
    </citation>
    <scope>NUCLEOTIDE SEQUENCE [LARGE SCALE GENOMIC DNA]</scope>
    <source>
        <strain evidence="4 6">S34</strain>
        <strain evidence="5">S47</strain>
    </source>
</reference>
<evidence type="ECO:0000256" key="1">
    <source>
        <dbReference type="ARBA" id="ARBA00022490"/>
    </source>
</evidence>
<dbReference type="SUPFAM" id="SSF54814">
    <property type="entry name" value="Prokaryotic type KH domain (KH-domain type II)"/>
    <property type="match status" value="1"/>
</dbReference>
<evidence type="ECO:0000313" key="5">
    <source>
        <dbReference type="EMBL" id="GFP38831.1"/>
    </source>
</evidence>
<dbReference type="EMBL" id="BLSD01000017">
    <property type="protein sequence ID" value="GFP38831.1"/>
    <property type="molecule type" value="Genomic_DNA"/>
</dbReference>
<name>A0A6V8Q7E5_9ACTN</name>
<proteinExistence type="inferred from homology"/>
<sequence length="86" mass="9141">MALSNGGDPLKELLVHLAKALVDKPDEVEVMTTTEEDGTIIYQLKVASDDIGKVIGKKGRIANALRVIIGASATKEGKVARVQILD</sequence>
<dbReference type="PANTHER" id="PTHR34654:SF1">
    <property type="entry name" value="RNA-BINDING PROTEIN KHPA"/>
    <property type="match status" value="1"/>
</dbReference>
<dbReference type="InterPro" id="IPR009019">
    <property type="entry name" value="KH_sf_prok-type"/>
</dbReference>
<dbReference type="GO" id="GO:0005737">
    <property type="term" value="C:cytoplasm"/>
    <property type="evidence" value="ECO:0007669"/>
    <property type="project" value="UniProtKB-SubCell"/>
</dbReference>
<dbReference type="Proteomes" id="UP000588083">
    <property type="component" value="Unassembled WGS sequence"/>
</dbReference>
<keyword evidence="2 3" id="KW-0694">RNA-binding</keyword>
<dbReference type="Proteomes" id="UP000569018">
    <property type="component" value="Unassembled WGS sequence"/>
</dbReference>
<dbReference type="HAMAP" id="MF_00088">
    <property type="entry name" value="KhpA"/>
    <property type="match status" value="1"/>
</dbReference>
<keyword evidence="6" id="KW-1185">Reference proteome</keyword>
<gene>
    <name evidence="3" type="primary">khpA</name>
    <name evidence="4" type="ORF">HKBW3S34_00741</name>
    <name evidence="5" type="ORF">HKBW3S47_00531</name>
</gene>
<accession>A0A6V8Q7E5</accession>
<dbReference type="Gene3D" id="3.30.300.20">
    <property type="match status" value="1"/>
</dbReference>
<dbReference type="InterPro" id="IPR015946">
    <property type="entry name" value="KH_dom-like_a/b"/>
</dbReference>
<comment type="caution">
    <text evidence="5">The sequence shown here is derived from an EMBL/GenBank/DDBJ whole genome shotgun (WGS) entry which is preliminary data.</text>
</comment>
<comment type="similarity">
    <text evidence="3">Belongs to the KhpA RNA-binding protein family.</text>
</comment>
<dbReference type="InterPro" id="IPR020627">
    <property type="entry name" value="KhpA"/>
</dbReference>
<evidence type="ECO:0000256" key="3">
    <source>
        <dbReference type="HAMAP-Rule" id="MF_00088"/>
    </source>
</evidence>
<dbReference type="CDD" id="cd22533">
    <property type="entry name" value="KH-II_YlqC-like"/>
    <property type="match status" value="1"/>
</dbReference>
<dbReference type="PROSITE" id="PS50084">
    <property type="entry name" value="KH_TYPE_1"/>
    <property type="match status" value="1"/>
</dbReference>
<organism evidence="5">
    <name type="scientific">Candidatus Hakubella thermalkaliphila</name>
    <dbReference type="NCBI Taxonomy" id="2754717"/>
    <lineage>
        <taxon>Bacteria</taxon>
        <taxon>Bacillati</taxon>
        <taxon>Actinomycetota</taxon>
        <taxon>Actinomycetota incertae sedis</taxon>
        <taxon>Candidatus Hakubellales</taxon>
        <taxon>Candidatus Hakubellaceae</taxon>
        <taxon>Candidatus Hakubella</taxon>
    </lineage>
</organism>
<keyword evidence="1 3" id="KW-0963">Cytoplasm</keyword>
<evidence type="ECO:0000256" key="2">
    <source>
        <dbReference type="ARBA" id="ARBA00022884"/>
    </source>
</evidence>
<protein>
    <recommendedName>
        <fullName evidence="3">RNA-binding protein KhpA</fullName>
    </recommendedName>
    <alternativeName>
        <fullName evidence="3">KH-domain protein A</fullName>
    </alternativeName>
</protein>
<dbReference type="PANTHER" id="PTHR34654">
    <property type="entry name" value="UPF0109 PROTEIN SCO5592"/>
    <property type="match status" value="1"/>
</dbReference>
<dbReference type="Pfam" id="PF13083">
    <property type="entry name" value="KH_KhpA-B"/>
    <property type="match status" value="1"/>
</dbReference>
<dbReference type="RefSeq" id="WP_176226690.1">
    <property type="nucleotide sequence ID" value="NZ_BLRV01000063.1"/>
</dbReference>
<evidence type="ECO:0000313" key="6">
    <source>
        <dbReference type="Proteomes" id="UP000588083"/>
    </source>
</evidence>
<comment type="subcellular location">
    <subcellularLocation>
        <location evidence="3">Cytoplasm</location>
    </subcellularLocation>
</comment>
<comment type="function">
    <text evidence="3">A probable RNA-binding protein.</text>
</comment>
<evidence type="ECO:0000313" key="4">
    <source>
        <dbReference type="EMBL" id="GFP29820.1"/>
    </source>
</evidence>